<dbReference type="GO" id="GO:0008270">
    <property type="term" value="F:zinc ion binding"/>
    <property type="evidence" value="ECO:0007669"/>
    <property type="project" value="UniProtKB-KW"/>
</dbReference>
<evidence type="ECO:0000256" key="6">
    <source>
        <dbReference type="PROSITE-ProRule" id="PRU00042"/>
    </source>
</evidence>
<dbReference type="InterPro" id="IPR036236">
    <property type="entry name" value="Znf_C2H2_sf"/>
</dbReference>
<evidence type="ECO:0000256" key="4">
    <source>
        <dbReference type="ARBA" id="ARBA00022833"/>
    </source>
</evidence>
<gene>
    <name evidence="9" type="primary">Wiz</name>
    <name evidence="9" type="ORF">PANBIA_R14845</name>
</gene>
<reference evidence="9 10" key="1">
    <citation type="submission" date="2019-09" db="EMBL/GenBank/DDBJ databases">
        <title>Bird 10,000 Genomes (B10K) Project - Family phase.</title>
        <authorList>
            <person name="Zhang G."/>
        </authorList>
    </citation>
    <scope>NUCLEOTIDE SEQUENCE [LARGE SCALE GENOMIC DNA]</scope>
    <source>
        <strain evidence="9">B10K-DU-030-18</strain>
    </source>
</reference>
<feature type="compositionally biased region" description="Low complexity" evidence="7">
    <location>
        <begin position="234"/>
        <end position="255"/>
    </location>
</feature>
<dbReference type="Proteomes" id="UP000545574">
    <property type="component" value="Unassembled WGS sequence"/>
</dbReference>
<dbReference type="PANTHER" id="PTHR24396:SF22">
    <property type="entry name" value="PROTEIN WIZ"/>
    <property type="match status" value="1"/>
</dbReference>
<evidence type="ECO:0000256" key="5">
    <source>
        <dbReference type="ARBA" id="ARBA00023242"/>
    </source>
</evidence>
<dbReference type="SUPFAM" id="SSF57667">
    <property type="entry name" value="beta-beta-alpha zinc fingers"/>
    <property type="match status" value="1"/>
</dbReference>
<dbReference type="GO" id="GO:0000981">
    <property type="term" value="F:DNA-binding transcription factor activity, RNA polymerase II-specific"/>
    <property type="evidence" value="ECO:0007669"/>
    <property type="project" value="TreeGrafter"/>
</dbReference>
<dbReference type="PANTHER" id="PTHR24396">
    <property type="entry name" value="ZINC FINGER PROTEIN"/>
    <property type="match status" value="1"/>
</dbReference>
<evidence type="ECO:0000259" key="8">
    <source>
        <dbReference type="PROSITE" id="PS50157"/>
    </source>
</evidence>
<sequence>ADAPAGRCRFCCGECGWAFAEPAALERHKRLHQESREKIIEEIQKLNEFPDEGREARLQCPKCVFGTNSSKIFVQHAKMHVKERKEHASRSAGLFGELRDGHGLYKPFQAEELPAAAPAAGKAPSACVLCGFPAPNEHILKEHLRYAHSHFSWQPEPFQDDPNQPGTSRDSYSPARPAVEFFGKAERLFPAAAARESASHHEPPALAPGHHPRLDKSNGPARKEPRASQLARKAAPYAAPHHGPGFAGGFPSPRGYSPQQLRKRAAPRQLEGDGDDLRGHPAALREWPAAGEEEEEEDEDEEEEEEEEMELGAAVTVPQAALDLKRAFGATLRATEAAVATEEQRHQLRMMVPV</sequence>
<dbReference type="InterPro" id="IPR013087">
    <property type="entry name" value="Znf_C2H2_type"/>
</dbReference>
<feature type="non-terminal residue" evidence="9">
    <location>
        <position position="354"/>
    </location>
</feature>
<dbReference type="SMART" id="SM00355">
    <property type="entry name" value="ZnF_C2H2"/>
    <property type="match status" value="3"/>
</dbReference>
<feature type="compositionally biased region" description="Polar residues" evidence="7">
    <location>
        <begin position="161"/>
        <end position="171"/>
    </location>
</feature>
<feature type="compositionally biased region" description="Acidic residues" evidence="7">
    <location>
        <begin position="291"/>
        <end position="310"/>
    </location>
</feature>
<keyword evidence="4" id="KW-0862">Zinc</keyword>
<feature type="domain" description="C2H2-type" evidence="8">
    <location>
        <begin position="10"/>
        <end position="37"/>
    </location>
</feature>
<keyword evidence="2" id="KW-0479">Metal-binding</keyword>
<keyword evidence="5" id="KW-0539">Nucleus</keyword>
<evidence type="ECO:0000313" key="10">
    <source>
        <dbReference type="Proteomes" id="UP000545574"/>
    </source>
</evidence>
<organism evidence="9 10">
    <name type="scientific">Panurus biarmicus</name>
    <name type="common">Bearded tit</name>
    <dbReference type="NCBI Taxonomy" id="181101"/>
    <lineage>
        <taxon>Eukaryota</taxon>
        <taxon>Metazoa</taxon>
        <taxon>Chordata</taxon>
        <taxon>Craniata</taxon>
        <taxon>Vertebrata</taxon>
        <taxon>Euteleostomi</taxon>
        <taxon>Archelosauria</taxon>
        <taxon>Archosauria</taxon>
        <taxon>Dinosauria</taxon>
        <taxon>Saurischia</taxon>
        <taxon>Theropoda</taxon>
        <taxon>Coelurosauria</taxon>
        <taxon>Aves</taxon>
        <taxon>Neognathae</taxon>
        <taxon>Neoaves</taxon>
        <taxon>Telluraves</taxon>
        <taxon>Australaves</taxon>
        <taxon>Passeriformes</taxon>
        <taxon>Sylvioidea</taxon>
        <taxon>Sylviidae</taxon>
        <taxon>Sylviidae incertae sedis</taxon>
        <taxon>Panurus</taxon>
    </lineage>
</organism>
<keyword evidence="10" id="KW-1185">Reference proteome</keyword>
<dbReference type="GO" id="GO:0005634">
    <property type="term" value="C:nucleus"/>
    <property type="evidence" value="ECO:0007669"/>
    <property type="project" value="UniProtKB-SubCell"/>
</dbReference>
<feature type="region of interest" description="Disordered" evidence="7">
    <location>
        <begin position="155"/>
        <end position="174"/>
    </location>
</feature>
<accession>A0A7K6MYP6</accession>
<evidence type="ECO:0000313" key="9">
    <source>
        <dbReference type="EMBL" id="NWW42177.1"/>
    </source>
</evidence>
<proteinExistence type="predicted"/>
<dbReference type="EMBL" id="VZRT01024420">
    <property type="protein sequence ID" value="NWW42177.1"/>
    <property type="molecule type" value="Genomic_DNA"/>
</dbReference>
<feature type="compositionally biased region" description="Basic and acidic residues" evidence="7">
    <location>
        <begin position="212"/>
        <end position="226"/>
    </location>
</feature>
<dbReference type="PROSITE" id="PS50157">
    <property type="entry name" value="ZINC_FINGER_C2H2_2"/>
    <property type="match status" value="1"/>
</dbReference>
<evidence type="ECO:0000256" key="2">
    <source>
        <dbReference type="ARBA" id="ARBA00022723"/>
    </source>
</evidence>
<feature type="region of interest" description="Disordered" evidence="7">
    <location>
        <begin position="192"/>
        <end position="316"/>
    </location>
</feature>
<protein>
    <submittedName>
        <fullName evidence="9">WIZ protein</fullName>
    </submittedName>
</protein>
<keyword evidence="3 6" id="KW-0863">Zinc-finger</keyword>
<comment type="caution">
    <text evidence="9">The sequence shown here is derived from an EMBL/GenBank/DDBJ whole genome shotgun (WGS) entry which is preliminary data.</text>
</comment>
<dbReference type="Gene3D" id="3.30.160.60">
    <property type="entry name" value="Classic Zinc Finger"/>
    <property type="match status" value="1"/>
</dbReference>
<comment type="subcellular location">
    <subcellularLocation>
        <location evidence="1">Nucleus</location>
    </subcellularLocation>
</comment>
<dbReference type="AlphaFoldDB" id="A0A7K6MYP6"/>
<evidence type="ECO:0000256" key="7">
    <source>
        <dbReference type="SAM" id="MobiDB-lite"/>
    </source>
</evidence>
<feature type="non-terminal residue" evidence="9">
    <location>
        <position position="1"/>
    </location>
</feature>
<dbReference type="PROSITE" id="PS00028">
    <property type="entry name" value="ZINC_FINGER_C2H2_1"/>
    <property type="match status" value="1"/>
</dbReference>
<evidence type="ECO:0000256" key="1">
    <source>
        <dbReference type="ARBA" id="ARBA00004123"/>
    </source>
</evidence>
<evidence type="ECO:0000256" key="3">
    <source>
        <dbReference type="ARBA" id="ARBA00022771"/>
    </source>
</evidence>
<dbReference type="GO" id="GO:0000978">
    <property type="term" value="F:RNA polymerase II cis-regulatory region sequence-specific DNA binding"/>
    <property type="evidence" value="ECO:0007669"/>
    <property type="project" value="TreeGrafter"/>
</dbReference>
<dbReference type="InterPro" id="IPR051643">
    <property type="entry name" value="Transcr_Reg_ZincFinger"/>
</dbReference>
<name>A0A7K6MYP6_PANBI</name>